<dbReference type="EMBL" id="SDKK01000003">
    <property type="protein sequence ID" value="TYC61180.1"/>
    <property type="molecule type" value="Genomic_DNA"/>
</dbReference>
<keyword evidence="5" id="KW-0812">Transmembrane</keyword>
<keyword evidence="5" id="KW-0472">Membrane</keyword>
<accession>A0A6C2D409</accession>
<evidence type="ECO:0000256" key="5">
    <source>
        <dbReference type="SAM" id="Phobius"/>
    </source>
</evidence>
<dbReference type="SMART" id="SM00283">
    <property type="entry name" value="MA"/>
    <property type="match status" value="1"/>
</dbReference>
<dbReference type="Gene3D" id="1.10.287.950">
    <property type="entry name" value="Methyl-accepting chemotaxis protein"/>
    <property type="match status" value="1"/>
</dbReference>
<dbReference type="AlphaFoldDB" id="A0A6C2D409"/>
<dbReference type="SUPFAM" id="SSF58104">
    <property type="entry name" value="Methyl-accepting chemotaxis protein (MCP) signaling domain"/>
    <property type="match status" value="1"/>
</dbReference>
<keyword evidence="9" id="KW-1185">Reference proteome</keyword>
<feature type="domain" description="Methyl-accepting transducer" evidence="6">
    <location>
        <begin position="265"/>
        <end position="501"/>
    </location>
</feature>
<gene>
    <name evidence="8" type="ORF">ETQ85_03735</name>
</gene>
<dbReference type="InterPro" id="IPR003660">
    <property type="entry name" value="HAMP_dom"/>
</dbReference>
<dbReference type="PROSITE" id="PS50885">
    <property type="entry name" value="HAMP"/>
    <property type="match status" value="1"/>
</dbReference>
<dbReference type="CDD" id="cd06225">
    <property type="entry name" value="HAMP"/>
    <property type="match status" value="1"/>
</dbReference>
<dbReference type="InterPro" id="IPR004090">
    <property type="entry name" value="Chemotax_Me-accpt_rcpt"/>
</dbReference>
<dbReference type="GO" id="GO:0004888">
    <property type="term" value="F:transmembrane signaling receptor activity"/>
    <property type="evidence" value="ECO:0007669"/>
    <property type="project" value="InterPro"/>
</dbReference>
<dbReference type="PANTHER" id="PTHR32089">
    <property type="entry name" value="METHYL-ACCEPTING CHEMOTAXIS PROTEIN MCPB"/>
    <property type="match status" value="1"/>
</dbReference>
<dbReference type="RefSeq" id="WP_148577714.1">
    <property type="nucleotide sequence ID" value="NZ_SDKK01000003.1"/>
</dbReference>
<keyword evidence="1 3" id="KW-0807">Transducer</keyword>
<dbReference type="PANTHER" id="PTHR32089:SF112">
    <property type="entry name" value="LYSOZYME-LIKE PROTEIN-RELATED"/>
    <property type="match status" value="1"/>
</dbReference>
<name>A0A6C2D409_9RHOO</name>
<dbReference type="OrthoDB" id="5298208at2"/>
<evidence type="ECO:0000256" key="3">
    <source>
        <dbReference type="PROSITE-ProRule" id="PRU00284"/>
    </source>
</evidence>
<evidence type="ECO:0000259" key="6">
    <source>
        <dbReference type="PROSITE" id="PS50111"/>
    </source>
</evidence>
<dbReference type="Pfam" id="PF12729">
    <property type="entry name" value="4HB_MCP_1"/>
    <property type="match status" value="1"/>
</dbReference>
<dbReference type="GO" id="GO:0006935">
    <property type="term" value="P:chemotaxis"/>
    <property type="evidence" value="ECO:0007669"/>
    <property type="project" value="InterPro"/>
</dbReference>
<protein>
    <submittedName>
        <fullName evidence="8">Methyl-accepting chemotaxis protein</fullName>
    </submittedName>
</protein>
<reference evidence="8 9" key="1">
    <citation type="submission" date="2019-01" db="EMBL/GenBank/DDBJ databases">
        <title>Zoogloea oleivorans genome sequencing and assembly.</title>
        <authorList>
            <person name="Tancsics A."/>
            <person name="Farkas M."/>
            <person name="Kriszt B."/>
            <person name="Maroti G."/>
            <person name="Horvath B."/>
        </authorList>
    </citation>
    <scope>NUCLEOTIDE SEQUENCE [LARGE SCALE GENOMIC DNA]</scope>
    <source>
        <strain evidence="8 9">Buc</strain>
    </source>
</reference>
<keyword evidence="5" id="KW-1133">Transmembrane helix</keyword>
<dbReference type="InterPro" id="IPR004089">
    <property type="entry name" value="MCPsignal_dom"/>
</dbReference>
<evidence type="ECO:0000313" key="9">
    <source>
        <dbReference type="Proteomes" id="UP000389128"/>
    </source>
</evidence>
<dbReference type="SMART" id="SM00304">
    <property type="entry name" value="HAMP"/>
    <property type="match status" value="1"/>
</dbReference>
<sequence>MSIRHYLIMLISITATLLVSVGIVGGIHFKRNADLVHTLTDDAIPGALAASDLGARLKQVQIVLTEVVYAPSADLGTRAREELLAQRALLIEELKAQYPISHSEAEIGLLRQAEESLGNYQTAMDETIAQASTGQRALAEASLYASVAQYQQELQQILETLRIEKRRLKDSTVSAVEAGFAHTAQVLAVAGALTLLVLFGLVFRLHRNIVRPLRSMEGTMAAIADSLDFTQRVPVARNDEIGQSVRAFNSLIDTLQASLGEMIDIIRNNEIASIEMHQSAVTVARIASEGSSSSKAIQSAVHSIQSHILDIDQETRQAGAITAESSHQATQNSAVIRESASRIGALATRIDDASDKVFALAGAVVQIEGVVSEIRQIADQTNLLALNAAIEAARAGESGRGFAVVADEVRKLAERSAEATKLINHQLSGIHVTAHASTDLMKQVITEMRESTALARTAGKGIENIEESAGKVIDVVGEITRLVDIGQSSSQEIVSQVGMIDGLLDQANAAAGHTQRSADAIRAISQDMARIVDRFKIGVAKAACPGLRGTVDLF</sequence>
<feature type="transmembrane region" description="Helical" evidence="5">
    <location>
        <begin position="7"/>
        <end position="29"/>
    </location>
</feature>
<dbReference type="Pfam" id="PF00672">
    <property type="entry name" value="HAMP"/>
    <property type="match status" value="1"/>
</dbReference>
<feature type="coiled-coil region" evidence="4">
    <location>
        <begin position="110"/>
        <end position="171"/>
    </location>
</feature>
<evidence type="ECO:0000256" key="2">
    <source>
        <dbReference type="ARBA" id="ARBA00029447"/>
    </source>
</evidence>
<dbReference type="PROSITE" id="PS50111">
    <property type="entry name" value="CHEMOTAXIS_TRANSDUC_2"/>
    <property type="match status" value="1"/>
</dbReference>
<proteinExistence type="inferred from homology"/>
<evidence type="ECO:0000256" key="4">
    <source>
        <dbReference type="SAM" id="Coils"/>
    </source>
</evidence>
<comment type="similarity">
    <text evidence="2">Belongs to the methyl-accepting chemotaxis (MCP) protein family.</text>
</comment>
<dbReference type="Gene3D" id="6.10.340.10">
    <property type="match status" value="1"/>
</dbReference>
<dbReference type="InterPro" id="IPR024478">
    <property type="entry name" value="HlyB_4HB_MCP"/>
</dbReference>
<evidence type="ECO:0000259" key="7">
    <source>
        <dbReference type="PROSITE" id="PS50885"/>
    </source>
</evidence>
<dbReference type="Proteomes" id="UP000389128">
    <property type="component" value="Unassembled WGS sequence"/>
</dbReference>
<evidence type="ECO:0000313" key="8">
    <source>
        <dbReference type="EMBL" id="TYC61180.1"/>
    </source>
</evidence>
<dbReference type="GO" id="GO:0016020">
    <property type="term" value="C:membrane"/>
    <property type="evidence" value="ECO:0007669"/>
    <property type="project" value="InterPro"/>
</dbReference>
<dbReference type="GO" id="GO:0007165">
    <property type="term" value="P:signal transduction"/>
    <property type="evidence" value="ECO:0007669"/>
    <property type="project" value="UniProtKB-KW"/>
</dbReference>
<feature type="domain" description="HAMP" evidence="7">
    <location>
        <begin position="207"/>
        <end position="260"/>
    </location>
</feature>
<dbReference type="Pfam" id="PF00015">
    <property type="entry name" value="MCPsignal"/>
    <property type="match status" value="1"/>
</dbReference>
<evidence type="ECO:0000256" key="1">
    <source>
        <dbReference type="ARBA" id="ARBA00023224"/>
    </source>
</evidence>
<dbReference type="PRINTS" id="PR00260">
    <property type="entry name" value="CHEMTRNSDUCR"/>
</dbReference>
<keyword evidence="4" id="KW-0175">Coiled coil</keyword>
<organism evidence="8 9">
    <name type="scientific">Zoogloea oleivorans</name>
    <dbReference type="NCBI Taxonomy" id="1552750"/>
    <lineage>
        <taxon>Bacteria</taxon>
        <taxon>Pseudomonadati</taxon>
        <taxon>Pseudomonadota</taxon>
        <taxon>Betaproteobacteria</taxon>
        <taxon>Rhodocyclales</taxon>
        <taxon>Zoogloeaceae</taxon>
        <taxon>Zoogloea</taxon>
    </lineage>
</organism>
<comment type="caution">
    <text evidence="8">The sequence shown here is derived from an EMBL/GenBank/DDBJ whole genome shotgun (WGS) entry which is preliminary data.</text>
</comment>